<dbReference type="SMART" id="SM00052">
    <property type="entry name" value="EAL"/>
    <property type="match status" value="1"/>
</dbReference>
<dbReference type="KEGG" id="nre:BES08_19805"/>
<dbReference type="InterPro" id="IPR043128">
    <property type="entry name" value="Rev_trsase/Diguanyl_cyclase"/>
</dbReference>
<dbReference type="Proteomes" id="UP000094626">
    <property type="component" value="Plasmid pSA1"/>
</dbReference>
<dbReference type="SUPFAM" id="SSF141868">
    <property type="entry name" value="EAL domain-like"/>
    <property type="match status" value="1"/>
</dbReference>
<dbReference type="AlphaFoldDB" id="A0A031J8D1"/>
<evidence type="ECO:0000259" key="2">
    <source>
        <dbReference type="PROSITE" id="PS50887"/>
    </source>
</evidence>
<proteinExistence type="predicted"/>
<dbReference type="PATRIC" id="fig|158500.4.peg.5664"/>
<name>A0A031J8D1_9SPHN</name>
<dbReference type="OrthoDB" id="9814202at2"/>
<dbReference type="SUPFAM" id="SSF55781">
    <property type="entry name" value="GAF domain-like"/>
    <property type="match status" value="1"/>
</dbReference>
<dbReference type="Pfam" id="PF13185">
    <property type="entry name" value="GAF_2"/>
    <property type="match status" value="1"/>
</dbReference>
<dbReference type="InterPro" id="IPR000160">
    <property type="entry name" value="GGDEF_dom"/>
</dbReference>
<dbReference type="PANTHER" id="PTHR44757:SF2">
    <property type="entry name" value="BIOFILM ARCHITECTURE MAINTENANCE PROTEIN MBAA"/>
    <property type="match status" value="1"/>
</dbReference>
<dbReference type="CDD" id="cd01948">
    <property type="entry name" value="EAL"/>
    <property type="match status" value="1"/>
</dbReference>
<accession>A0A031J8D1</accession>
<dbReference type="Gene3D" id="3.30.450.40">
    <property type="match status" value="1"/>
</dbReference>
<evidence type="ECO:0000313" key="5">
    <source>
        <dbReference type="Proteomes" id="UP000024329"/>
    </source>
</evidence>
<gene>
    <name evidence="3" type="ORF">BES08_19805</name>
    <name evidence="4" type="ORF">BV97_05584</name>
</gene>
<reference evidence="3" key="2">
    <citation type="submission" date="2016-08" db="EMBL/GenBank/DDBJ databases">
        <authorList>
            <person name="Seilhamer J.J."/>
        </authorList>
    </citation>
    <scope>NUCLEOTIDE SEQUENCE [LARGE SCALE GENOMIC DNA]</scope>
    <source>
        <strain evidence="3">SA1</strain>
        <plasmid evidence="3">pSA1</plasmid>
    </source>
</reference>
<dbReference type="Pfam" id="PF00990">
    <property type="entry name" value="GGDEF"/>
    <property type="match status" value="1"/>
</dbReference>
<dbReference type="InterPro" id="IPR001633">
    <property type="entry name" value="EAL_dom"/>
</dbReference>
<keyword evidence="3" id="KW-0614">Plasmid</keyword>
<dbReference type="Gene3D" id="3.20.20.450">
    <property type="entry name" value="EAL domain"/>
    <property type="match status" value="1"/>
</dbReference>
<reference evidence="6" key="3">
    <citation type="journal article" date="2017" name="J. Biotechnol.">
        <title>Complete genome sequence of Novosphingobium resinovorum SA1, a versatile xenobiotic-degrading bacterium capable of utilizing sulfanilic acid.</title>
        <authorList>
            <person name="Hegedus B."/>
            <person name="Kos P.B."/>
            <person name="Balint B."/>
            <person name="Maroti G."/>
            <person name="Gan H.M."/>
            <person name="Perei K."/>
            <person name="Rakhely G."/>
        </authorList>
    </citation>
    <scope>NUCLEOTIDE SEQUENCE [LARGE SCALE GENOMIC DNA]</scope>
    <source>
        <strain evidence="6">SA1</strain>
    </source>
</reference>
<dbReference type="eggNOG" id="COG5001">
    <property type="taxonomic scope" value="Bacteria"/>
</dbReference>
<dbReference type="EMBL" id="JFYZ01000078">
    <property type="protein sequence ID" value="EZP68940.1"/>
    <property type="molecule type" value="Genomic_DNA"/>
</dbReference>
<sequence length="605" mass="65711">MTELQNTILEMIAKGETLADTALRLCLEVERLVPDVVCSVVTVDQLGRLHTLAAPSLPQSFCAAIEGLGIGPEVGTCGTAAHRGQEITTADIANDPRWADFKHLVLPLGIKACWSHPIFDARRRAVATFAFYYREKRGPSQLEREIVERCVHVCAIALDRHRRVVEYERRANTDALTGLANRGAFNAALHHLDAARPGSWALFLLDLDNLKFVNDTFGHRAGDLLLRQVADRLTIAAFPDRAYRIGGDEFAIVVESEAALRDLERTAQTYLDEISSTANCGGNVVSPGATIGLAECSLADTTAEQVRQNADFALYHAKETGRGGFVRYWPGIGTRMTRRLTAIRDVNAALRENRIEAHYQPVVDIRSGEVVGLEALSRMRIGEQAVPAASFHEATTDSHIARTLTQRMMASVARDIREWLAAGIAVPQVSINVSSADFHGASIYGLLSNTFEREGVPLSHVSLEVTESVYMDEAGVVRKSVEALRAKGLKVALDDFGTGYASLTHLMSVPVDYIKIDKSFVDRIVSHAPSQIIVEGIIDIATKLGIRVIAEGIETAGQARKLMALGCTLGQGFFYSRAVPSDAAAVLMAAHPRGRGITLAGGRLQ</sequence>
<dbReference type="CDD" id="cd01949">
    <property type="entry name" value="GGDEF"/>
    <property type="match status" value="1"/>
</dbReference>
<dbReference type="RefSeq" id="WP_008829305.1">
    <property type="nucleotide sequence ID" value="NZ_CP017076.1"/>
</dbReference>
<geneLocation type="plasmid" evidence="3 6">
    <name>pSA1</name>
</geneLocation>
<dbReference type="InterPro" id="IPR052155">
    <property type="entry name" value="Biofilm_reg_signaling"/>
</dbReference>
<dbReference type="Pfam" id="PF00563">
    <property type="entry name" value="EAL"/>
    <property type="match status" value="1"/>
</dbReference>
<evidence type="ECO:0000313" key="3">
    <source>
        <dbReference type="EMBL" id="AOR79132.1"/>
    </source>
</evidence>
<keyword evidence="6" id="KW-1185">Reference proteome</keyword>
<dbReference type="InterPro" id="IPR035919">
    <property type="entry name" value="EAL_sf"/>
</dbReference>
<organism evidence="4 5">
    <name type="scientific">Novosphingobium resinovorum</name>
    <dbReference type="NCBI Taxonomy" id="158500"/>
    <lineage>
        <taxon>Bacteria</taxon>
        <taxon>Pseudomonadati</taxon>
        <taxon>Pseudomonadota</taxon>
        <taxon>Alphaproteobacteria</taxon>
        <taxon>Sphingomonadales</taxon>
        <taxon>Sphingomonadaceae</taxon>
        <taxon>Novosphingobium</taxon>
    </lineage>
</organism>
<dbReference type="Gene3D" id="3.30.70.270">
    <property type="match status" value="1"/>
</dbReference>
<feature type="domain" description="EAL" evidence="1">
    <location>
        <begin position="339"/>
        <end position="592"/>
    </location>
</feature>
<evidence type="ECO:0000313" key="4">
    <source>
        <dbReference type="EMBL" id="EZP68940.1"/>
    </source>
</evidence>
<protein>
    <submittedName>
        <fullName evidence="3">Diguanylate cyclase</fullName>
    </submittedName>
    <submittedName>
        <fullName evidence="4">GGDEF domain/EAL domain/GAF domain-containing protein</fullName>
    </submittedName>
</protein>
<dbReference type="InterPro" id="IPR003018">
    <property type="entry name" value="GAF"/>
</dbReference>
<dbReference type="eggNOG" id="COG2203">
    <property type="taxonomic scope" value="Bacteria"/>
</dbReference>
<feature type="domain" description="GGDEF" evidence="2">
    <location>
        <begin position="198"/>
        <end position="330"/>
    </location>
</feature>
<dbReference type="PANTHER" id="PTHR44757">
    <property type="entry name" value="DIGUANYLATE CYCLASE DGCP"/>
    <property type="match status" value="1"/>
</dbReference>
<dbReference type="SMART" id="SM00065">
    <property type="entry name" value="GAF"/>
    <property type="match status" value="1"/>
</dbReference>
<reference evidence="4 5" key="1">
    <citation type="submission" date="2014-03" db="EMBL/GenBank/DDBJ databases">
        <title>Whole genome sequence of Novosphingobium resinovorum KF1.</title>
        <authorList>
            <person name="Gan H.M."/>
            <person name="Gan H.Y."/>
            <person name="Chew T.H."/>
            <person name="Savka M.A."/>
        </authorList>
    </citation>
    <scope>NUCLEOTIDE SEQUENCE [LARGE SCALE GENOMIC DNA]</scope>
    <source>
        <strain evidence="4 5">KF1</strain>
    </source>
</reference>
<dbReference type="EMBL" id="CP017076">
    <property type="protein sequence ID" value="AOR79132.1"/>
    <property type="molecule type" value="Genomic_DNA"/>
</dbReference>
<dbReference type="PROSITE" id="PS50883">
    <property type="entry name" value="EAL"/>
    <property type="match status" value="1"/>
</dbReference>
<dbReference type="SUPFAM" id="SSF55073">
    <property type="entry name" value="Nucleotide cyclase"/>
    <property type="match status" value="1"/>
</dbReference>
<evidence type="ECO:0000313" key="6">
    <source>
        <dbReference type="Proteomes" id="UP000094626"/>
    </source>
</evidence>
<evidence type="ECO:0000259" key="1">
    <source>
        <dbReference type="PROSITE" id="PS50883"/>
    </source>
</evidence>
<dbReference type="InterPro" id="IPR029787">
    <property type="entry name" value="Nucleotide_cyclase"/>
</dbReference>
<dbReference type="InterPro" id="IPR029016">
    <property type="entry name" value="GAF-like_dom_sf"/>
</dbReference>
<dbReference type="PROSITE" id="PS50887">
    <property type="entry name" value="GGDEF"/>
    <property type="match status" value="1"/>
</dbReference>
<dbReference type="SMART" id="SM00267">
    <property type="entry name" value="GGDEF"/>
    <property type="match status" value="1"/>
</dbReference>
<dbReference type="Proteomes" id="UP000024329">
    <property type="component" value="Unassembled WGS sequence"/>
</dbReference>
<dbReference type="NCBIfam" id="TIGR00254">
    <property type="entry name" value="GGDEF"/>
    <property type="match status" value="1"/>
</dbReference>